<organism evidence="2 3">
    <name type="scientific">Candidatus Gallitreponema excrementavium</name>
    <dbReference type="NCBI Taxonomy" id="2840840"/>
    <lineage>
        <taxon>Bacteria</taxon>
        <taxon>Pseudomonadati</taxon>
        <taxon>Spirochaetota</taxon>
        <taxon>Spirochaetia</taxon>
        <taxon>Spirochaetales</taxon>
        <taxon>Candidatus Gallitreponema</taxon>
    </lineage>
</organism>
<evidence type="ECO:0000313" key="2">
    <source>
        <dbReference type="EMBL" id="MBO8457023.1"/>
    </source>
</evidence>
<accession>A0A9D9N1S9</accession>
<evidence type="ECO:0000256" key="1">
    <source>
        <dbReference type="SAM" id="Phobius"/>
    </source>
</evidence>
<feature type="transmembrane region" description="Helical" evidence="1">
    <location>
        <begin position="158"/>
        <end position="189"/>
    </location>
</feature>
<name>A0A9D9N1S9_9SPIR</name>
<sequence>MFSAALTAQTGEIFSGTGDTALSGENLLSGNEFPVMGFQYNIFPSEFYSGDTVHMFCSFVSSAGLIEAPFARGTEEEPFYEDHNLTVYTLTLEEQEGVYSLDLVFKAWHPGILSFPVFKAGPFEIQLPELNVCSIIEKESNPGIQPLRPPEFLPGTDYYILALVILLFVFIIVAVALVIIGVRGLPYFVHRHTIKRRYRILRKILSKLEKQKEKIPVEEYYAVISRELRLFMERKFSLPVPSFCSDEVVKRLSAFDGLPLREIQEVFSSIDLIRYGRLPPDSVLSNTEWGKYIKNKNNPKATMYILDLAQRMENSLLKEDVLS</sequence>
<dbReference type="AlphaFoldDB" id="A0A9D9N1S9"/>
<proteinExistence type="predicted"/>
<keyword evidence="1" id="KW-0812">Transmembrane</keyword>
<gene>
    <name evidence="2" type="ORF">IAA81_02205</name>
</gene>
<comment type="caution">
    <text evidence="2">The sequence shown here is derived from an EMBL/GenBank/DDBJ whole genome shotgun (WGS) entry which is preliminary data.</text>
</comment>
<dbReference type="EMBL" id="JADIMM010000024">
    <property type="protein sequence ID" value="MBO8457023.1"/>
    <property type="molecule type" value="Genomic_DNA"/>
</dbReference>
<reference evidence="2" key="1">
    <citation type="submission" date="2020-10" db="EMBL/GenBank/DDBJ databases">
        <authorList>
            <person name="Gilroy R."/>
        </authorList>
    </citation>
    <scope>NUCLEOTIDE SEQUENCE</scope>
    <source>
        <strain evidence="2">10532</strain>
    </source>
</reference>
<reference evidence="2" key="2">
    <citation type="journal article" date="2021" name="PeerJ">
        <title>Extensive microbial diversity within the chicken gut microbiome revealed by metagenomics and culture.</title>
        <authorList>
            <person name="Gilroy R."/>
            <person name="Ravi A."/>
            <person name="Getino M."/>
            <person name="Pursley I."/>
            <person name="Horton D.L."/>
            <person name="Alikhan N.F."/>
            <person name="Baker D."/>
            <person name="Gharbi K."/>
            <person name="Hall N."/>
            <person name="Watson M."/>
            <person name="Adriaenssens E.M."/>
            <person name="Foster-Nyarko E."/>
            <person name="Jarju S."/>
            <person name="Secka A."/>
            <person name="Antonio M."/>
            <person name="Oren A."/>
            <person name="Chaudhuri R.R."/>
            <person name="La Ragione R."/>
            <person name="Hildebrand F."/>
            <person name="Pallen M.J."/>
        </authorList>
    </citation>
    <scope>NUCLEOTIDE SEQUENCE</scope>
    <source>
        <strain evidence="2">10532</strain>
    </source>
</reference>
<keyword evidence="1" id="KW-0472">Membrane</keyword>
<dbReference type="Proteomes" id="UP000823638">
    <property type="component" value="Unassembled WGS sequence"/>
</dbReference>
<protein>
    <submittedName>
        <fullName evidence="2">Uncharacterized protein</fullName>
    </submittedName>
</protein>
<evidence type="ECO:0000313" key="3">
    <source>
        <dbReference type="Proteomes" id="UP000823638"/>
    </source>
</evidence>
<keyword evidence="1" id="KW-1133">Transmembrane helix</keyword>